<proteinExistence type="predicted"/>
<organism evidence="1 2">
    <name type="scientific">Hygrophoropsis aurantiaca</name>
    <dbReference type="NCBI Taxonomy" id="72124"/>
    <lineage>
        <taxon>Eukaryota</taxon>
        <taxon>Fungi</taxon>
        <taxon>Dikarya</taxon>
        <taxon>Basidiomycota</taxon>
        <taxon>Agaricomycotina</taxon>
        <taxon>Agaricomycetes</taxon>
        <taxon>Agaricomycetidae</taxon>
        <taxon>Boletales</taxon>
        <taxon>Coniophorineae</taxon>
        <taxon>Hygrophoropsidaceae</taxon>
        <taxon>Hygrophoropsis</taxon>
    </lineage>
</organism>
<gene>
    <name evidence="1" type="ORF">BJ138DRAFT_1119210</name>
</gene>
<dbReference type="EMBL" id="MU268402">
    <property type="protein sequence ID" value="KAH7904650.1"/>
    <property type="molecule type" value="Genomic_DNA"/>
</dbReference>
<comment type="caution">
    <text evidence="1">The sequence shown here is derived from an EMBL/GenBank/DDBJ whole genome shotgun (WGS) entry which is preliminary data.</text>
</comment>
<reference evidence="1" key="1">
    <citation type="journal article" date="2021" name="New Phytol.">
        <title>Evolutionary innovations through gain and loss of genes in the ectomycorrhizal Boletales.</title>
        <authorList>
            <person name="Wu G."/>
            <person name="Miyauchi S."/>
            <person name="Morin E."/>
            <person name="Kuo A."/>
            <person name="Drula E."/>
            <person name="Varga T."/>
            <person name="Kohler A."/>
            <person name="Feng B."/>
            <person name="Cao Y."/>
            <person name="Lipzen A."/>
            <person name="Daum C."/>
            <person name="Hundley H."/>
            <person name="Pangilinan J."/>
            <person name="Johnson J."/>
            <person name="Barry K."/>
            <person name="LaButti K."/>
            <person name="Ng V."/>
            <person name="Ahrendt S."/>
            <person name="Min B."/>
            <person name="Choi I.G."/>
            <person name="Park H."/>
            <person name="Plett J.M."/>
            <person name="Magnuson J."/>
            <person name="Spatafora J.W."/>
            <person name="Nagy L.G."/>
            <person name="Henrissat B."/>
            <person name="Grigoriev I.V."/>
            <person name="Yang Z.L."/>
            <person name="Xu J."/>
            <person name="Martin F.M."/>
        </authorList>
    </citation>
    <scope>NUCLEOTIDE SEQUENCE</scope>
    <source>
        <strain evidence="1">ATCC 28755</strain>
    </source>
</reference>
<keyword evidence="2" id="KW-1185">Reference proteome</keyword>
<name>A0ACB7ZUA1_9AGAM</name>
<dbReference type="Proteomes" id="UP000790377">
    <property type="component" value="Unassembled WGS sequence"/>
</dbReference>
<accession>A0ACB7ZUA1</accession>
<evidence type="ECO:0000313" key="2">
    <source>
        <dbReference type="Proteomes" id="UP000790377"/>
    </source>
</evidence>
<protein>
    <submittedName>
        <fullName evidence="1">Uncharacterized protein</fullName>
    </submittedName>
</protein>
<sequence length="527" mass="59314">MMLILDCFREGVDADEFPMTVRRVNSRRNDLVSMALTYRAWCDPALDILWRTQVSLRPLLRTFPEDLWKEITNVAVIQRRTDPSTVCHNYMELARDVVPADWSRPLLYARRINTFVFTGEGLPPSVCNAGAVHHTALSTILRTAPAEGLLPNLLELIADKIPLSLFGSRIDSYGPWILSMSNPNLRLLSLSHHVVPEAEFSSLVDAIFSKCCDLETFRIRYHYRLGPTVMLSSSQVSQLRRLRSLQLSSLEYVKPSPLSPDTTISFGLLETLREAEFNHVDAITHACNTYHGDLFIGLQKLRLQAITLMQCTSLISVLSTTQLEEITLSAIAPRSRSFHDVFECLAKQPSRIHKLRSLIFILRGLQPEENASDSPSIFQPLLSGSFCTLRRLEVKIKNDKFPENITLALDAIPDALPLIEILNFPYFNVPGVTFETILHLANRCVYLKVLGIGLGDSNIPVISSEETPALSLELLKVGHSAIPSGHPGEIALFFQKWFPNLRKLKASNASMVVDEWEEISRLLEVKM</sequence>
<evidence type="ECO:0000313" key="1">
    <source>
        <dbReference type="EMBL" id="KAH7904650.1"/>
    </source>
</evidence>